<dbReference type="AlphaFoldDB" id="A0A5J4P462"/>
<comment type="caution">
    <text evidence="1">The sequence shown here is derived from an EMBL/GenBank/DDBJ whole genome shotgun (WGS) entry which is preliminary data.</text>
</comment>
<sequence>IITNRWFILYMDKLLACFAVMMVSMSKGYSQRIVWDIYFDTQFDNREYNSEFSQNTSFVTGIS</sequence>
<evidence type="ECO:0000313" key="1">
    <source>
        <dbReference type="EMBL" id="KAA6304055.1"/>
    </source>
</evidence>
<accession>A0A5J4P462</accession>
<dbReference type="EMBL" id="SNRY01011821">
    <property type="protein sequence ID" value="KAA6304055.1"/>
    <property type="molecule type" value="Genomic_DNA"/>
</dbReference>
<feature type="non-terminal residue" evidence="1">
    <location>
        <position position="1"/>
    </location>
</feature>
<organism evidence="1">
    <name type="scientific">termite gut metagenome</name>
    <dbReference type="NCBI Taxonomy" id="433724"/>
    <lineage>
        <taxon>unclassified sequences</taxon>
        <taxon>metagenomes</taxon>
        <taxon>organismal metagenomes</taxon>
    </lineage>
</organism>
<gene>
    <name evidence="1" type="ORF">EZS27_044303</name>
</gene>
<protein>
    <submittedName>
        <fullName evidence="1">Uncharacterized protein</fullName>
    </submittedName>
</protein>
<name>A0A5J4P462_9ZZZZ</name>
<reference evidence="1" key="1">
    <citation type="submission" date="2019-03" db="EMBL/GenBank/DDBJ databases">
        <title>Single cell metagenomics reveals metabolic interactions within the superorganism composed of flagellate Streblomastix strix and complex community of Bacteroidetes bacteria on its surface.</title>
        <authorList>
            <person name="Treitli S.C."/>
            <person name="Kolisko M."/>
            <person name="Husnik F."/>
            <person name="Keeling P."/>
            <person name="Hampl V."/>
        </authorList>
    </citation>
    <scope>NUCLEOTIDE SEQUENCE</scope>
    <source>
        <strain evidence="1">STM</strain>
    </source>
</reference>
<proteinExistence type="predicted"/>